<dbReference type="AlphaFoldDB" id="A0A940Y889"/>
<feature type="region of interest" description="Disordered" evidence="1">
    <location>
        <begin position="195"/>
        <end position="216"/>
    </location>
</feature>
<feature type="region of interest" description="Disordered" evidence="1">
    <location>
        <begin position="123"/>
        <end position="150"/>
    </location>
</feature>
<dbReference type="Proteomes" id="UP000676246">
    <property type="component" value="Unassembled WGS sequence"/>
</dbReference>
<proteinExistence type="predicted"/>
<evidence type="ECO:0000256" key="2">
    <source>
        <dbReference type="SAM" id="SignalP"/>
    </source>
</evidence>
<gene>
    <name evidence="3" type="ORF">KAK03_03300</name>
</gene>
<comment type="caution">
    <text evidence="3">The sequence shown here is derived from an EMBL/GenBank/DDBJ whole genome shotgun (WGS) entry which is preliminary data.</text>
</comment>
<evidence type="ECO:0000313" key="3">
    <source>
        <dbReference type="EMBL" id="MBQ0929498.1"/>
    </source>
</evidence>
<accession>A0A940Y889</accession>
<evidence type="ECO:0000313" key="4">
    <source>
        <dbReference type="Proteomes" id="UP000676246"/>
    </source>
</evidence>
<feature type="signal peptide" evidence="2">
    <location>
        <begin position="1"/>
        <end position="30"/>
    </location>
</feature>
<dbReference type="EMBL" id="JAGQDD010000001">
    <property type="protein sequence ID" value="MBQ0929498.1"/>
    <property type="molecule type" value="Genomic_DNA"/>
</dbReference>
<keyword evidence="4" id="KW-1185">Reference proteome</keyword>
<protein>
    <submittedName>
        <fullName evidence="3">Uncharacterized protein</fullName>
    </submittedName>
</protein>
<reference evidence="3 4" key="1">
    <citation type="submission" date="2021-04" db="EMBL/GenBank/DDBJ databases">
        <title>The genome sequence of Ideonella sp. 3Y2.</title>
        <authorList>
            <person name="Liu Y."/>
        </authorList>
    </citation>
    <scope>NUCLEOTIDE SEQUENCE [LARGE SCALE GENOMIC DNA]</scope>
    <source>
        <strain evidence="3 4">3Y2</strain>
    </source>
</reference>
<feature type="chain" id="PRO_5037945145" evidence="2">
    <location>
        <begin position="31"/>
        <end position="424"/>
    </location>
</feature>
<evidence type="ECO:0000256" key="1">
    <source>
        <dbReference type="SAM" id="MobiDB-lite"/>
    </source>
</evidence>
<name>A0A940Y889_9BURK</name>
<organism evidence="3 4">
    <name type="scientific">Ideonella alba</name>
    <dbReference type="NCBI Taxonomy" id="2824118"/>
    <lineage>
        <taxon>Bacteria</taxon>
        <taxon>Pseudomonadati</taxon>
        <taxon>Pseudomonadota</taxon>
        <taxon>Betaproteobacteria</taxon>
        <taxon>Burkholderiales</taxon>
        <taxon>Sphaerotilaceae</taxon>
        <taxon>Ideonella</taxon>
    </lineage>
</organism>
<feature type="compositionally biased region" description="Basic and acidic residues" evidence="1">
    <location>
        <begin position="127"/>
        <end position="150"/>
    </location>
</feature>
<sequence>MVHSLEFTMRVVRPSLIALAAAMVAGHALAQQVVKPPQSQAWIDVATYGGMGGMGGMGGGAGAPNPMAMLGGLFGGGGGKNSFGNTQVGQAGRWVDVTLMTRANPQLQEAQQAVPAGFLSPALKLQAPRETKGTLPPEHGEDRNEEPRYEKPEGRIFLYWGCGDTVRAGQPKVLDMATATPADLAKFFQVRSATQRGTHQATGRPVWPSPADSRMVPPQASLVGEHAFSGQGVPEAFRFQVGAQQDLMPAIELAQRNADGAWALTWTPPPTARAQFLAGMGARGKNEMVLWTSAEVPETGFGLFDYQTNAAVDRWLKEKVLLSPTTSQCTVPKGVFSGEGGMLRAIAYGSELNLAHPPRPTDPRQAWEPQWAVKLRVKSQSTAMLGMEGGMPTRGMPAEQAPTPQEEGNKLPNAKDLLKGIFGR</sequence>
<keyword evidence="2" id="KW-0732">Signal</keyword>
<dbReference type="RefSeq" id="WP_210851738.1">
    <property type="nucleotide sequence ID" value="NZ_JAGQDD010000001.1"/>
</dbReference>
<feature type="region of interest" description="Disordered" evidence="1">
    <location>
        <begin position="389"/>
        <end position="416"/>
    </location>
</feature>